<dbReference type="GO" id="GO:0046872">
    <property type="term" value="F:metal ion binding"/>
    <property type="evidence" value="ECO:0007669"/>
    <property type="project" value="UniProtKB-UniRule"/>
</dbReference>
<comment type="cofactor">
    <cofactor evidence="4">
        <name>Zn(2+)</name>
        <dbReference type="ChEBI" id="CHEBI:29105"/>
    </cofactor>
</comment>
<evidence type="ECO:0000313" key="6">
    <source>
        <dbReference type="EMBL" id="KAJ3594174.1"/>
    </source>
</evidence>
<dbReference type="InterPro" id="IPR032466">
    <property type="entry name" value="Metal_Hydrolase"/>
</dbReference>
<evidence type="ECO:0000256" key="3">
    <source>
        <dbReference type="ARBA" id="ARBA00022622"/>
    </source>
</evidence>
<comment type="similarity">
    <text evidence="2">Belongs to the histone-like Alba family.</text>
</comment>
<dbReference type="GO" id="GO:0070573">
    <property type="term" value="F:metallodipeptidase activity"/>
    <property type="evidence" value="ECO:0007669"/>
    <property type="project" value="InterPro"/>
</dbReference>
<dbReference type="PROSITE" id="PS00869">
    <property type="entry name" value="RENAL_DIPEPTIDASE_1"/>
    <property type="match status" value="1"/>
</dbReference>
<dbReference type="Proteomes" id="UP001148018">
    <property type="component" value="Unassembled WGS sequence"/>
</dbReference>
<protein>
    <recommendedName>
        <fullName evidence="4">Dipeptidase</fullName>
        <ecNumber evidence="4">3.4.13.19</ecNumber>
    </recommendedName>
</protein>
<dbReference type="OrthoDB" id="445695at2759"/>
<keyword evidence="4" id="KW-0224">Dipeptidase</keyword>
<keyword evidence="4" id="KW-0482">Metalloprotease</keyword>
<keyword evidence="3 4" id="KW-0336">GPI-anchor</keyword>
<dbReference type="PANTHER" id="PTHR10443">
    <property type="entry name" value="MICROSOMAL DIPEPTIDASE"/>
    <property type="match status" value="1"/>
</dbReference>
<comment type="subcellular location">
    <subcellularLocation>
        <location evidence="1 4">Membrane</location>
        <topology evidence="1 4">Lipid-anchor</topology>
        <topology evidence="1 4">GPI-anchor</topology>
    </subcellularLocation>
</comment>
<evidence type="ECO:0000256" key="4">
    <source>
        <dbReference type="RuleBase" id="RU341113"/>
    </source>
</evidence>
<dbReference type="PROSITE" id="PS51365">
    <property type="entry name" value="RENAL_DIPEPTIDASE_2"/>
    <property type="match status" value="1"/>
</dbReference>
<feature type="non-terminal residue" evidence="6">
    <location>
        <position position="1"/>
    </location>
</feature>
<dbReference type="Gene3D" id="3.30.110.20">
    <property type="entry name" value="Alba-like domain"/>
    <property type="match status" value="1"/>
</dbReference>
<comment type="catalytic activity">
    <reaction evidence="4">
        <text>an L-aminoacyl-L-amino acid + H2O = 2 an L-alpha-amino acid</text>
        <dbReference type="Rhea" id="RHEA:48940"/>
        <dbReference type="ChEBI" id="CHEBI:15377"/>
        <dbReference type="ChEBI" id="CHEBI:59869"/>
        <dbReference type="ChEBI" id="CHEBI:77460"/>
        <dbReference type="EC" id="3.4.13.19"/>
    </reaction>
</comment>
<keyword evidence="4" id="KW-0862">Zinc</keyword>
<gene>
    <name evidence="6" type="ORF">NHX12_006505</name>
</gene>
<accession>A0A9Q0ICY2</accession>
<name>A0A9Q0ICY2_9TELE</name>
<dbReference type="Pfam" id="PF01244">
    <property type="entry name" value="Peptidase_M19"/>
    <property type="match status" value="1"/>
</dbReference>
<comment type="similarity">
    <text evidence="4">Belongs to the metallo-dependent hydrolases superfamily. Peptidase M19 family.</text>
</comment>
<dbReference type="Gene3D" id="3.20.20.140">
    <property type="entry name" value="Metal-dependent hydrolases"/>
    <property type="match status" value="1"/>
</dbReference>
<dbReference type="GO" id="GO:0006508">
    <property type="term" value="P:proteolysis"/>
    <property type="evidence" value="ECO:0007669"/>
    <property type="project" value="UniProtKB-KW"/>
</dbReference>
<dbReference type="GO" id="GO:0003676">
    <property type="term" value="F:nucleic acid binding"/>
    <property type="evidence" value="ECO:0007669"/>
    <property type="project" value="InterPro"/>
</dbReference>
<keyword evidence="7" id="KW-1185">Reference proteome</keyword>
<keyword evidence="3 4" id="KW-0449">Lipoprotein</keyword>
<dbReference type="CDD" id="cd01301">
    <property type="entry name" value="rDP_like"/>
    <property type="match status" value="1"/>
</dbReference>
<keyword evidence="3 4" id="KW-0472">Membrane</keyword>
<reference evidence="6" key="1">
    <citation type="submission" date="2022-07" db="EMBL/GenBank/DDBJ databases">
        <title>Chromosome-level genome of Muraenolepis orangiensis.</title>
        <authorList>
            <person name="Kim J."/>
        </authorList>
    </citation>
    <scope>NUCLEOTIDE SEQUENCE</scope>
    <source>
        <strain evidence="6">KU_S4_2022</strain>
        <tissue evidence="6">Muscle</tissue>
    </source>
</reference>
<dbReference type="FunFam" id="3.20.20.140:FF:000030">
    <property type="entry name" value="Dipeptidase"/>
    <property type="match status" value="1"/>
</dbReference>
<keyword evidence="4" id="KW-0479">Metal-binding</keyword>
<keyword evidence="3 4" id="KW-0325">Glycoprotein</keyword>
<organism evidence="6 7">
    <name type="scientific">Muraenolepis orangiensis</name>
    <name type="common">Patagonian moray cod</name>
    <dbReference type="NCBI Taxonomy" id="630683"/>
    <lineage>
        <taxon>Eukaryota</taxon>
        <taxon>Metazoa</taxon>
        <taxon>Chordata</taxon>
        <taxon>Craniata</taxon>
        <taxon>Vertebrata</taxon>
        <taxon>Euteleostomi</taxon>
        <taxon>Actinopterygii</taxon>
        <taxon>Neopterygii</taxon>
        <taxon>Teleostei</taxon>
        <taxon>Neoteleostei</taxon>
        <taxon>Acanthomorphata</taxon>
        <taxon>Zeiogadaria</taxon>
        <taxon>Gadariae</taxon>
        <taxon>Gadiformes</taxon>
        <taxon>Muraenolepidoidei</taxon>
        <taxon>Muraenolepididae</taxon>
        <taxon>Muraenolepis</taxon>
    </lineage>
</organism>
<evidence type="ECO:0000256" key="1">
    <source>
        <dbReference type="ARBA" id="ARBA00004589"/>
    </source>
</evidence>
<dbReference type="PANTHER" id="PTHR10443:SF9">
    <property type="entry name" value="DIPEPTIDASE 2"/>
    <property type="match status" value="1"/>
</dbReference>
<keyword evidence="4" id="KW-1015">Disulfide bond</keyword>
<dbReference type="EMBL" id="JANIIK010000112">
    <property type="protein sequence ID" value="KAJ3594174.1"/>
    <property type="molecule type" value="Genomic_DNA"/>
</dbReference>
<dbReference type="EC" id="3.4.13.19" evidence="4"/>
<proteinExistence type="inferred from homology"/>
<keyword evidence="4" id="KW-0378">Hydrolase</keyword>
<comment type="subunit">
    <text evidence="4">Homodimer; disulfide-linked.</text>
</comment>
<dbReference type="InterPro" id="IPR000180">
    <property type="entry name" value="Dipep_AS"/>
</dbReference>
<dbReference type="InterPro" id="IPR002775">
    <property type="entry name" value="DNA/RNA-bd_Alba-like"/>
</dbReference>
<dbReference type="SUPFAM" id="SSF51556">
    <property type="entry name" value="Metallo-dependent hydrolases"/>
    <property type="match status" value="1"/>
</dbReference>
<keyword evidence="4" id="KW-0645">Protease</keyword>
<evidence type="ECO:0000259" key="5">
    <source>
        <dbReference type="Pfam" id="PF01918"/>
    </source>
</evidence>
<evidence type="ECO:0000313" key="7">
    <source>
        <dbReference type="Proteomes" id="UP001148018"/>
    </source>
</evidence>
<feature type="domain" description="DNA/RNA-binding protein Alba-like" evidence="5">
    <location>
        <begin position="29"/>
        <end position="107"/>
    </location>
</feature>
<dbReference type="Pfam" id="PF01918">
    <property type="entry name" value="Alba"/>
    <property type="match status" value="1"/>
</dbReference>
<dbReference type="InterPro" id="IPR008257">
    <property type="entry name" value="Pept_M19"/>
</dbReference>
<dbReference type="SUPFAM" id="SSF82704">
    <property type="entry name" value="AlbA-like"/>
    <property type="match status" value="1"/>
</dbReference>
<dbReference type="AlphaFoldDB" id="A0A9Q0ICY2"/>
<comment type="caution">
    <text evidence="6">The sequence shown here is derived from an EMBL/GenBank/DDBJ whole genome shotgun (WGS) entry which is preliminary data.</text>
</comment>
<evidence type="ECO:0000256" key="2">
    <source>
        <dbReference type="ARBA" id="ARBA00008018"/>
    </source>
</evidence>
<dbReference type="InterPro" id="IPR036882">
    <property type="entry name" value="Alba-like_dom_sf"/>
</dbReference>
<sequence>PGQGGFKKICRTEEDGPSPFPGLASGVLEMRVKEGSKIRNLMGFAMARMQGEKVERGGGGVMGVGATGGLRQVVFTGSGRAVTKTITCAEIMKRKVGSLHQLTKLRYKGVKEVWESRDGGASEMTVHRTVPSISILLSKDPLDTREPGYQPPETLGALWEEREREDTQLQTAFKRPLGPVPLDGYPACKRVCLATVARQSEHSLRRNPGSRFYIQRMASTTCIVLALVSSLCGVLLGHSEGDRALDLMSRYPLIDGHNDLAIQLRLLSNNRLSQLDLYNLSSATADITRLQAGHVQTQVFAAYVLCGAQEKDAVRLTLEQIDVIRRMCTEYKELELVTSAEGLREAAGRRTVACLLSVEGGHSIDSSLPALRMFYQLGVRSMALTHNCNTPWAASSSTLYHFHQRENNSLTIFGQAVVREMNRLGMIVDLSHSSWETAKAAISISKAPVIFSHSSAYAVCNHTRNVPDWLLRELRKNGGVIMVNLYSGFVACRGQATVSRVADHFDHIRETIGAQSIGIGGDYGGVLGFPLGLEDVSKYPVLIQELLRRKWPEQEVAGVLRNNFLRVFDEVERVREELSGSQPSEEQMSLSEELNHPCRLVLGSSLPDGAWSSLRTPRFLWAALLLLPGLLALY</sequence>
<dbReference type="GO" id="GO:0098552">
    <property type="term" value="C:side of membrane"/>
    <property type="evidence" value="ECO:0007669"/>
    <property type="project" value="UniProtKB-KW"/>
</dbReference>